<feature type="transmembrane region" description="Helical" evidence="1">
    <location>
        <begin position="75"/>
        <end position="95"/>
    </location>
</feature>
<evidence type="ECO:0000313" key="3">
    <source>
        <dbReference type="Proteomes" id="UP000319449"/>
    </source>
</evidence>
<comment type="caution">
    <text evidence="2">The sequence shown here is derived from an EMBL/GenBank/DDBJ whole genome shotgun (WGS) entry which is preliminary data.</text>
</comment>
<dbReference type="EMBL" id="VLLN01000009">
    <property type="protein sequence ID" value="TWJ19425.1"/>
    <property type="molecule type" value="Genomic_DNA"/>
</dbReference>
<accession>A0A562VNE6</accession>
<keyword evidence="1" id="KW-1133">Transmembrane helix</keyword>
<dbReference type="Proteomes" id="UP000319449">
    <property type="component" value="Unassembled WGS sequence"/>
</dbReference>
<dbReference type="RefSeq" id="WP_145021575.1">
    <property type="nucleotide sequence ID" value="NZ_VLLN01000009.1"/>
</dbReference>
<organism evidence="2 3">
    <name type="scientific">Geobacter argillaceus</name>
    <dbReference type="NCBI Taxonomy" id="345631"/>
    <lineage>
        <taxon>Bacteria</taxon>
        <taxon>Pseudomonadati</taxon>
        <taxon>Thermodesulfobacteriota</taxon>
        <taxon>Desulfuromonadia</taxon>
        <taxon>Geobacterales</taxon>
        <taxon>Geobacteraceae</taxon>
        <taxon>Geobacter</taxon>
    </lineage>
</organism>
<evidence type="ECO:0000313" key="2">
    <source>
        <dbReference type="EMBL" id="TWJ19425.1"/>
    </source>
</evidence>
<feature type="transmembrane region" description="Helical" evidence="1">
    <location>
        <begin position="115"/>
        <end position="133"/>
    </location>
</feature>
<name>A0A562VNE6_9BACT</name>
<sequence>MTEIDETEERRPLGLTLLTGLYLFFFLVSASTFGNPYPYLGTIYTGFPAKMLAFTDAIICLYLFLGITKRQRLTWYLLIGYNLFQVANIIANLSLIKMADLERELGARVSQEALWTNNVAAALAILLLTQFIYRHRDDYFTNRHGYLF</sequence>
<feature type="transmembrane region" description="Helical" evidence="1">
    <location>
        <begin position="51"/>
        <end position="68"/>
    </location>
</feature>
<feature type="transmembrane region" description="Helical" evidence="1">
    <location>
        <begin position="12"/>
        <end position="31"/>
    </location>
</feature>
<protein>
    <submittedName>
        <fullName evidence="2">Uncharacterized protein</fullName>
    </submittedName>
</protein>
<dbReference type="OrthoDB" id="5396694at2"/>
<gene>
    <name evidence="2" type="ORF">JN12_01841</name>
</gene>
<evidence type="ECO:0000256" key="1">
    <source>
        <dbReference type="SAM" id="Phobius"/>
    </source>
</evidence>
<keyword evidence="3" id="KW-1185">Reference proteome</keyword>
<keyword evidence="1" id="KW-0472">Membrane</keyword>
<proteinExistence type="predicted"/>
<reference evidence="2 3" key="1">
    <citation type="submission" date="2019-07" db="EMBL/GenBank/DDBJ databases">
        <title>Genomic Encyclopedia of Archaeal and Bacterial Type Strains, Phase II (KMG-II): from individual species to whole genera.</title>
        <authorList>
            <person name="Goeker M."/>
        </authorList>
    </citation>
    <scope>NUCLEOTIDE SEQUENCE [LARGE SCALE GENOMIC DNA]</scope>
    <source>
        <strain evidence="2 3">ATCC BAA-1139</strain>
    </source>
</reference>
<keyword evidence="1" id="KW-0812">Transmembrane</keyword>
<dbReference type="AlphaFoldDB" id="A0A562VNE6"/>